<evidence type="ECO:0000313" key="3">
    <source>
        <dbReference type="Proteomes" id="UP000242254"/>
    </source>
</evidence>
<accession>A0A2G4T571</accession>
<protein>
    <submittedName>
        <fullName evidence="2">Uncharacterized protein</fullName>
    </submittedName>
</protein>
<sequence>MHLEFFLLMNEFRYEKLPKFSLFLFFSFVSFSSLMRKCKRINSKPEARLQLSNLHCRKQDG</sequence>
<gene>
    <name evidence="2" type="ORF">RHIMIDRAFT_58440</name>
</gene>
<dbReference type="RefSeq" id="XP_023469881.1">
    <property type="nucleotide sequence ID" value="XM_023615433.1"/>
</dbReference>
<dbReference type="AlphaFoldDB" id="A0A2G4T571"/>
<reference evidence="2 3" key="1">
    <citation type="journal article" date="2016" name="Proc. Natl. Acad. Sci. U.S.A.">
        <title>Lipid metabolic changes in an early divergent fungus govern the establishment of a mutualistic symbiosis with endobacteria.</title>
        <authorList>
            <person name="Lastovetsky O.A."/>
            <person name="Gaspar M.L."/>
            <person name="Mondo S.J."/>
            <person name="LaButti K.M."/>
            <person name="Sandor L."/>
            <person name="Grigoriev I.V."/>
            <person name="Henry S.A."/>
            <person name="Pawlowska T.E."/>
        </authorList>
    </citation>
    <scope>NUCLEOTIDE SEQUENCE [LARGE SCALE GENOMIC DNA]</scope>
    <source>
        <strain evidence="2 3">ATCC 52813</strain>
    </source>
</reference>
<name>A0A2G4T571_RHIZD</name>
<organism evidence="2 3">
    <name type="scientific">Rhizopus microsporus ATCC 52813</name>
    <dbReference type="NCBI Taxonomy" id="1340429"/>
    <lineage>
        <taxon>Eukaryota</taxon>
        <taxon>Fungi</taxon>
        <taxon>Fungi incertae sedis</taxon>
        <taxon>Mucoromycota</taxon>
        <taxon>Mucoromycotina</taxon>
        <taxon>Mucoromycetes</taxon>
        <taxon>Mucorales</taxon>
        <taxon>Mucorineae</taxon>
        <taxon>Rhizopodaceae</taxon>
        <taxon>Rhizopus</taxon>
    </lineage>
</organism>
<dbReference type="EMBL" id="KZ303843">
    <property type="protein sequence ID" value="PHZ16173.1"/>
    <property type="molecule type" value="Genomic_DNA"/>
</dbReference>
<keyword evidence="3" id="KW-1185">Reference proteome</keyword>
<keyword evidence="1" id="KW-1133">Transmembrane helix</keyword>
<feature type="transmembrane region" description="Helical" evidence="1">
    <location>
        <begin position="20"/>
        <end position="38"/>
    </location>
</feature>
<keyword evidence="1" id="KW-0472">Membrane</keyword>
<proteinExistence type="predicted"/>
<keyword evidence="1" id="KW-0812">Transmembrane</keyword>
<dbReference type="Proteomes" id="UP000242254">
    <property type="component" value="Unassembled WGS sequence"/>
</dbReference>
<evidence type="ECO:0000313" key="2">
    <source>
        <dbReference type="EMBL" id="PHZ16173.1"/>
    </source>
</evidence>
<dbReference type="GeneID" id="35446421"/>
<evidence type="ECO:0000256" key="1">
    <source>
        <dbReference type="SAM" id="Phobius"/>
    </source>
</evidence>